<dbReference type="PANTHER" id="PTHR45657">
    <property type="entry name" value="CRAL-TRIO DOMAIN-CONTAINING PROTEIN YKL091C-RELATED"/>
    <property type="match status" value="1"/>
</dbReference>
<sequence>MQVPLLVLRTANRFSPPFAPLRPSVSLLRSVAQRRVYSRLPQQIAPFERGLRAGVSKKSNLEEKMSVIHADDIEISLCDGNSEDERRRRKIGSLRRKAIHALKKRGRRRVDFRFPPAISIEDVRDAEEERAVSAFRERLAAHGLLPDKHDDYHMMLRFLKARKFDAEKAMQMWADMLRWRKEFGADTILEDFEFDELDEVLCYYPQGYHGVDREGRPVYIERLGKVDPNKLMQITSVDRYIKYHVQEFERAFGEKFPACTLAAKRHIDSTTTILDVQGVGFKNFSKTARELVHRMQKIDSDYYPETLHQMFVVNAGSGFKLIWNSVKGFLDPKTSSKIHVLGSNYQSRLLEVIDPSELPEFLGGSCTCIDKGGCLGSNKGPWNDPYILKWQGMMSDTSNAESGSDVDDFGSSVIPKGAEYGCLTPVHEEVKGIDSTYYVCYEQSSLETSLETGRRLRRTTETVPKQLADNRQFSTNGSPRDLGSNVGNLDGSIVRWGFENLVKVVTALIKLFSFFKLFISSRALRRLENARPSTVAVPAAEKPQPRTISADEMSACLQRIENLESVCNHLASKPPEMPEDKEQQLLNSFERIRSIEADLERTKRALHATVAKQNSLAETLEAVQESSRVKGFSNLAPSRSRLFKLIGKARGPNLAHDKLSRSTKDIPSSGKTRSDSESRLQDISLRVDWILESKLNGLLVSELVSRLYPNKRNKQKGHSQPRAKLKQHDANMIR</sequence>
<keyword evidence="3" id="KW-0653">Protein transport</keyword>
<dbReference type="Gramene" id="TRITD7Av1G088020.1">
    <property type="protein sequence ID" value="TRITD7Av1G088020.1"/>
    <property type="gene ID" value="TRITD7Av1G088020"/>
</dbReference>
<dbReference type="InterPro" id="IPR001251">
    <property type="entry name" value="CRAL-TRIO_dom"/>
</dbReference>
<dbReference type="InterPro" id="IPR036273">
    <property type="entry name" value="CRAL/TRIO_N_dom_sf"/>
</dbReference>
<dbReference type="GO" id="GO:0005886">
    <property type="term" value="C:plasma membrane"/>
    <property type="evidence" value="ECO:0007669"/>
    <property type="project" value="UniProtKB-SubCell"/>
</dbReference>
<evidence type="ECO:0000256" key="6">
    <source>
        <dbReference type="SAM" id="MobiDB-lite"/>
    </source>
</evidence>
<dbReference type="InterPro" id="IPR036865">
    <property type="entry name" value="CRAL-TRIO_dom_sf"/>
</dbReference>
<feature type="compositionally biased region" description="Basic residues" evidence="6">
    <location>
        <begin position="710"/>
        <end position="725"/>
    </location>
</feature>
<dbReference type="EMBL" id="LT934123">
    <property type="protein sequence ID" value="VAI73732.1"/>
    <property type="molecule type" value="Genomic_DNA"/>
</dbReference>
<evidence type="ECO:0000256" key="1">
    <source>
        <dbReference type="ARBA" id="ARBA00004202"/>
    </source>
</evidence>
<dbReference type="SMART" id="SM00516">
    <property type="entry name" value="SEC14"/>
    <property type="match status" value="1"/>
</dbReference>
<gene>
    <name evidence="8" type="ORF">TRITD_7Av1G088020</name>
</gene>
<keyword evidence="9" id="KW-1185">Reference proteome</keyword>
<dbReference type="CDD" id="cd00170">
    <property type="entry name" value="SEC14"/>
    <property type="match status" value="1"/>
</dbReference>
<dbReference type="SUPFAM" id="SSF46938">
    <property type="entry name" value="CRAL/TRIO N-terminal domain"/>
    <property type="match status" value="1"/>
</dbReference>
<keyword evidence="3" id="KW-0813">Transport</keyword>
<evidence type="ECO:0000256" key="3">
    <source>
        <dbReference type="ARBA" id="ARBA00022927"/>
    </source>
</evidence>
<evidence type="ECO:0000256" key="4">
    <source>
        <dbReference type="ARBA" id="ARBA00023034"/>
    </source>
</evidence>
<evidence type="ECO:0000256" key="2">
    <source>
        <dbReference type="ARBA" id="ARBA00004395"/>
    </source>
</evidence>
<name>A0A9R0Z9W9_TRITD</name>
<comment type="similarity">
    <text evidence="5">Belongs to the SFH family.</text>
</comment>
<evidence type="ECO:0000259" key="7">
    <source>
        <dbReference type="PROSITE" id="PS50191"/>
    </source>
</evidence>
<dbReference type="Pfam" id="PF03765">
    <property type="entry name" value="CRAL_TRIO_N"/>
    <property type="match status" value="1"/>
</dbReference>
<feature type="region of interest" description="Disordered" evidence="6">
    <location>
        <begin position="710"/>
        <end position="734"/>
    </location>
</feature>
<keyword evidence="4" id="KW-0333">Golgi apparatus</keyword>
<dbReference type="AlphaFoldDB" id="A0A9R0Z9W9"/>
<dbReference type="Proteomes" id="UP000324705">
    <property type="component" value="Chromosome 7A"/>
</dbReference>
<dbReference type="Gene3D" id="1.10.8.20">
    <property type="entry name" value="N-terminal domain of phosphatidylinositol transfer protein sec14p"/>
    <property type="match status" value="1"/>
</dbReference>
<feature type="region of interest" description="Disordered" evidence="6">
    <location>
        <begin position="654"/>
        <end position="677"/>
    </location>
</feature>
<dbReference type="SUPFAM" id="SSF52087">
    <property type="entry name" value="CRAL/TRIO domain"/>
    <property type="match status" value="1"/>
</dbReference>
<evidence type="ECO:0000256" key="5">
    <source>
        <dbReference type="ARBA" id="ARBA00038020"/>
    </source>
</evidence>
<reference evidence="8 9" key="1">
    <citation type="submission" date="2017-09" db="EMBL/GenBank/DDBJ databases">
        <authorList>
            <consortium name="International Durum Wheat Genome Sequencing Consortium (IDWGSC)"/>
            <person name="Milanesi L."/>
        </authorList>
    </citation>
    <scope>NUCLEOTIDE SEQUENCE [LARGE SCALE GENOMIC DNA]</scope>
    <source>
        <strain evidence="9">cv. Svevo</strain>
    </source>
</reference>
<dbReference type="PANTHER" id="PTHR45657:SF9">
    <property type="entry name" value="OS08G0497300 PROTEIN"/>
    <property type="match status" value="1"/>
</dbReference>
<feature type="compositionally biased region" description="Basic and acidic residues" evidence="6">
    <location>
        <begin position="655"/>
        <end position="664"/>
    </location>
</feature>
<accession>A0A9R0Z9W9</accession>
<dbReference type="InterPro" id="IPR011074">
    <property type="entry name" value="CRAL/TRIO_N_dom"/>
</dbReference>
<dbReference type="PROSITE" id="PS50191">
    <property type="entry name" value="CRAL_TRIO"/>
    <property type="match status" value="1"/>
</dbReference>
<protein>
    <recommendedName>
        <fullName evidence="7">CRAL-TRIO domain-containing protein</fullName>
    </recommendedName>
</protein>
<feature type="domain" description="CRAL-TRIO" evidence="7">
    <location>
        <begin position="196"/>
        <end position="370"/>
    </location>
</feature>
<organism evidence="8 9">
    <name type="scientific">Triticum turgidum subsp. durum</name>
    <name type="common">Durum wheat</name>
    <name type="synonym">Triticum durum</name>
    <dbReference type="NCBI Taxonomy" id="4567"/>
    <lineage>
        <taxon>Eukaryota</taxon>
        <taxon>Viridiplantae</taxon>
        <taxon>Streptophyta</taxon>
        <taxon>Embryophyta</taxon>
        <taxon>Tracheophyta</taxon>
        <taxon>Spermatophyta</taxon>
        <taxon>Magnoliopsida</taxon>
        <taxon>Liliopsida</taxon>
        <taxon>Poales</taxon>
        <taxon>Poaceae</taxon>
        <taxon>BOP clade</taxon>
        <taxon>Pooideae</taxon>
        <taxon>Triticodae</taxon>
        <taxon>Triticeae</taxon>
        <taxon>Triticinae</taxon>
        <taxon>Triticum</taxon>
    </lineage>
</organism>
<dbReference type="Pfam" id="PF00650">
    <property type="entry name" value="CRAL_TRIO"/>
    <property type="match status" value="1"/>
</dbReference>
<dbReference type="InterPro" id="IPR051026">
    <property type="entry name" value="PI/PC_transfer"/>
</dbReference>
<evidence type="ECO:0000313" key="8">
    <source>
        <dbReference type="EMBL" id="VAI73732.1"/>
    </source>
</evidence>
<dbReference type="SMART" id="SM01100">
    <property type="entry name" value="CRAL_TRIO_N"/>
    <property type="match status" value="1"/>
</dbReference>
<dbReference type="Gene3D" id="3.40.525.10">
    <property type="entry name" value="CRAL-TRIO lipid binding domain"/>
    <property type="match status" value="1"/>
</dbReference>
<proteinExistence type="inferred from homology"/>
<evidence type="ECO:0000313" key="9">
    <source>
        <dbReference type="Proteomes" id="UP000324705"/>
    </source>
</evidence>
<dbReference type="GO" id="GO:0000139">
    <property type="term" value="C:Golgi membrane"/>
    <property type="evidence" value="ECO:0007669"/>
    <property type="project" value="UniProtKB-SubCell"/>
</dbReference>
<comment type="subcellular location">
    <subcellularLocation>
        <location evidence="1">Cell membrane</location>
        <topology evidence="1">Peripheral membrane protein</topology>
    </subcellularLocation>
    <subcellularLocation>
        <location evidence="2">Golgi apparatus membrane</location>
        <topology evidence="2">Peripheral membrane protein</topology>
    </subcellularLocation>
</comment>
<dbReference type="GO" id="GO:0015031">
    <property type="term" value="P:protein transport"/>
    <property type="evidence" value="ECO:0007669"/>
    <property type="project" value="UniProtKB-KW"/>
</dbReference>
<dbReference type="FunFam" id="3.40.525.10:FF:000011">
    <property type="entry name" value="SEC14 cytosolic factor"/>
    <property type="match status" value="1"/>
</dbReference>